<dbReference type="CDD" id="cd04301">
    <property type="entry name" value="NAT_SF"/>
    <property type="match status" value="1"/>
</dbReference>
<dbReference type="EMBL" id="CYHE01000001">
    <property type="protein sequence ID" value="CUA92401.1"/>
    <property type="molecule type" value="Genomic_DNA"/>
</dbReference>
<dbReference type="RefSeq" id="WP_055454220.1">
    <property type="nucleotide sequence ID" value="NZ_CYHE01000001.1"/>
</dbReference>
<keyword evidence="3" id="KW-1185">Reference proteome</keyword>
<protein>
    <submittedName>
        <fullName evidence="2">Acetyltransferase (GNAT) domain</fullName>
    </submittedName>
</protein>
<dbReference type="Proteomes" id="UP000183900">
    <property type="component" value="Unassembled WGS sequence"/>
</dbReference>
<dbReference type="Gene3D" id="3.40.630.30">
    <property type="match status" value="1"/>
</dbReference>
<dbReference type="PANTHER" id="PTHR47237">
    <property type="entry name" value="SLL0310 PROTEIN"/>
    <property type="match status" value="1"/>
</dbReference>
<dbReference type="SUPFAM" id="SSF55729">
    <property type="entry name" value="Acyl-CoA N-acyltransferases (Nat)"/>
    <property type="match status" value="1"/>
</dbReference>
<dbReference type="PROSITE" id="PS51186">
    <property type="entry name" value="GNAT"/>
    <property type="match status" value="1"/>
</dbReference>
<dbReference type="Gene3D" id="3.40.630.90">
    <property type="match status" value="1"/>
</dbReference>
<dbReference type="InterPro" id="IPR052729">
    <property type="entry name" value="Acyl/Acetyltrans_Enzymes"/>
</dbReference>
<gene>
    <name evidence="2" type="ORF">Ga0061067_101516</name>
</gene>
<dbReference type="InterPro" id="IPR000182">
    <property type="entry name" value="GNAT_dom"/>
</dbReference>
<evidence type="ECO:0000313" key="3">
    <source>
        <dbReference type="Proteomes" id="UP000183900"/>
    </source>
</evidence>
<dbReference type="GO" id="GO:0016747">
    <property type="term" value="F:acyltransferase activity, transferring groups other than amino-acyl groups"/>
    <property type="evidence" value="ECO:0007669"/>
    <property type="project" value="InterPro"/>
</dbReference>
<keyword evidence="2" id="KW-0808">Transferase</keyword>
<dbReference type="AlphaFoldDB" id="A0A0K6HNI4"/>
<accession>A0A0K6HNI4</accession>
<reference evidence="3" key="1">
    <citation type="submission" date="2015-08" db="EMBL/GenBank/DDBJ databases">
        <authorList>
            <person name="Varghese N."/>
        </authorList>
    </citation>
    <scope>NUCLEOTIDE SEQUENCE [LARGE SCALE GENOMIC DNA]</scope>
    <source>
        <strain evidence="3">DSM 23407</strain>
    </source>
</reference>
<dbReference type="Pfam" id="PF18014">
    <property type="entry name" value="Acetyltransf_18"/>
    <property type="match status" value="1"/>
</dbReference>
<dbReference type="InterPro" id="IPR016181">
    <property type="entry name" value="Acyl_CoA_acyltransferase"/>
</dbReference>
<sequence length="287" mass="31037">MQAGLTKTLDTYEVTLTDMLPDDIPRLHELSIGVNWPHRPKDWELAIGLGHGYVARDEIGRVLGSAMWFPIGPELATIGMVITSPRLQEHGAGAWLMQHVLADTADRGKVLNATKAAYRLYLSLGFIPRAAVYQHQGMAVKLPDGPETAVPMLPVHASQIVALDASAYGADRSQVFERLFGLSEGTVILREGKVAGFALSREFGRGRVIGPVAAETEEDAIALIRPHVAAHQGVFLRMDTRAEDGPLRRFLQEAGLGLYDTVTTMTLGNVPECGPVTTFGLVNHALG</sequence>
<evidence type="ECO:0000259" key="1">
    <source>
        <dbReference type="PROSITE" id="PS51186"/>
    </source>
</evidence>
<evidence type="ECO:0000313" key="2">
    <source>
        <dbReference type="EMBL" id="CUA92401.1"/>
    </source>
</evidence>
<feature type="domain" description="N-acetyltransferase" evidence="1">
    <location>
        <begin position="14"/>
        <end position="143"/>
    </location>
</feature>
<dbReference type="Pfam" id="PF13508">
    <property type="entry name" value="Acetyltransf_7"/>
    <property type="match status" value="1"/>
</dbReference>
<dbReference type="OrthoDB" id="8453373at2"/>
<dbReference type="InterPro" id="IPR041496">
    <property type="entry name" value="YitH/HolE_GNAT"/>
</dbReference>
<proteinExistence type="predicted"/>
<dbReference type="PANTHER" id="PTHR47237:SF2">
    <property type="entry name" value="BLL4206 PROTEIN"/>
    <property type="match status" value="1"/>
</dbReference>
<organism evidence="2 3">
    <name type="scientific">Pannonibacter indicus</name>
    <dbReference type="NCBI Taxonomy" id="466044"/>
    <lineage>
        <taxon>Bacteria</taxon>
        <taxon>Pseudomonadati</taxon>
        <taxon>Pseudomonadota</taxon>
        <taxon>Alphaproteobacteria</taxon>
        <taxon>Hyphomicrobiales</taxon>
        <taxon>Stappiaceae</taxon>
        <taxon>Pannonibacter</taxon>
    </lineage>
</organism>
<name>A0A0K6HNI4_9HYPH</name>